<name>A0A8J5T3S9_ZIZPA</name>
<evidence type="ECO:0000313" key="1">
    <source>
        <dbReference type="EMBL" id="KAG8073525.1"/>
    </source>
</evidence>
<gene>
    <name evidence="1" type="ORF">GUJ93_ZPchr0006g44572</name>
</gene>
<dbReference type="EMBL" id="JAAALK010000283">
    <property type="protein sequence ID" value="KAG8073525.1"/>
    <property type="molecule type" value="Genomic_DNA"/>
</dbReference>
<reference evidence="1" key="2">
    <citation type="submission" date="2021-02" db="EMBL/GenBank/DDBJ databases">
        <authorList>
            <person name="Kimball J.A."/>
            <person name="Haas M.W."/>
            <person name="Macchietto M."/>
            <person name="Kono T."/>
            <person name="Duquette J."/>
            <person name="Shao M."/>
        </authorList>
    </citation>
    <scope>NUCLEOTIDE SEQUENCE</scope>
    <source>
        <tissue evidence="1">Fresh leaf tissue</tissue>
    </source>
</reference>
<evidence type="ECO:0000313" key="2">
    <source>
        <dbReference type="Proteomes" id="UP000729402"/>
    </source>
</evidence>
<dbReference type="Proteomes" id="UP000729402">
    <property type="component" value="Unassembled WGS sequence"/>
</dbReference>
<reference evidence="1" key="1">
    <citation type="journal article" date="2021" name="bioRxiv">
        <title>Whole Genome Assembly and Annotation of Northern Wild Rice, Zizania palustris L., Supports a Whole Genome Duplication in the Zizania Genus.</title>
        <authorList>
            <person name="Haas M."/>
            <person name="Kono T."/>
            <person name="Macchietto M."/>
            <person name="Millas R."/>
            <person name="McGilp L."/>
            <person name="Shao M."/>
            <person name="Duquette J."/>
            <person name="Hirsch C.N."/>
            <person name="Kimball J."/>
        </authorList>
    </citation>
    <scope>NUCLEOTIDE SEQUENCE</scope>
    <source>
        <tissue evidence="1">Fresh leaf tissue</tissue>
    </source>
</reference>
<accession>A0A8J5T3S9</accession>
<dbReference type="AlphaFoldDB" id="A0A8J5T3S9"/>
<keyword evidence="2" id="KW-1185">Reference proteome</keyword>
<sequence length="68" mass="7603">MDAEMSIGYRSAAEMVELDRVDSMVESWCLCAYILLGWVDWSATQEEELLQAAAFAKELACLFALLPP</sequence>
<comment type="caution">
    <text evidence="1">The sequence shown here is derived from an EMBL/GenBank/DDBJ whole genome shotgun (WGS) entry which is preliminary data.</text>
</comment>
<proteinExistence type="predicted"/>
<organism evidence="1 2">
    <name type="scientific">Zizania palustris</name>
    <name type="common">Northern wild rice</name>
    <dbReference type="NCBI Taxonomy" id="103762"/>
    <lineage>
        <taxon>Eukaryota</taxon>
        <taxon>Viridiplantae</taxon>
        <taxon>Streptophyta</taxon>
        <taxon>Embryophyta</taxon>
        <taxon>Tracheophyta</taxon>
        <taxon>Spermatophyta</taxon>
        <taxon>Magnoliopsida</taxon>
        <taxon>Liliopsida</taxon>
        <taxon>Poales</taxon>
        <taxon>Poaceae</taxon>
        <taxon>BOP clade</taxon>
        <taxon>Oryzoideae</taxon>
        <taxon>Oryzeae</taxon>
        <taxon>Zizaniinae</taxon>
        <taxon>Zizania</taxon>
    </lineage>
</organism>
<protein>
    <submittedName>
        <fullName evidence="1">Uncharacterized protein</fullName>
    </submittedName>
</protein>